<protein>
    <submittedName>
        <fullName evidence="2">Uncharacterized protein</fullName>
    </submittedName>
</protein>
<dbReference type="OrthoDB" id="7302561at2"/>
<proteinExistence type="predicted"/>
<dbReference type="PROSITE" id="PS51257">
    <property type="entry name" value="PROKAR_LIPOPROTEIN"/>
    <property type="match status" value="1"/>
</dbReference>
<dbReference type="RefSeq" id="WP_138576233.1">
    <property type="nucleotide sequence ID" value="NZ_CP040820.1"/>
</dbReference>
<dbReference type="Proteomes" id="UP000305888">
    <property type="component" value="Plasmid pD4M1B"/>
</dbReference>
<dbReference type="AlphaFoldDB" id="A0A5B8G567"/>
<dbReference type="KEGG" id="ppru:FDP22_21530"/>
<gene>
    <name evidence="2" type="ORF">FDP22_21530</name>
</gene>
<dbReference type="Pfam" id="PF20360">
    <property type="entry name" value="DUF6655"/>
    <property type="match status" value="1"/>
</dbReference>
<feature type="signal peptide" evidence="1">
    <location>
        <begin position="1"/>
        <end position="18"/>
    </location>
</feature>
<evidence type="ECO:0000313" key="2">
    <source>
        <dbReference type="EMBL" id="QDL94452.1"/>
    </source>
</evidence>
<organism evidence="2 3">
    <name type="scientific">Paroceanicella profunda</name>
    <dbReference type="NCBI Taxonomy" id="2579971"/>
    <lineage>
        <taxon>Bacteria</taxon>
        <taxon>Pseudomonadati</taxon>
        <taxon>Pseudomonadota</taxon>
        <taxon>Alphaproteobacteria</taxon>
        <taxon>Rhodobacterales</taxon>
        <taxon>Paracoccaceae</taxon>
        <taxon>Paroceanicella</taxon>
    </lineage>
</organism>
<keyword evidence="2" id="KW-0614">Plasmid</keyword>
<keyword evidence="1" id="KW-0732">Signal</keyword>
<sequence>MALRIARLTALSALGLLAAACSSKSISTPARTATEQLLISTAVDKAAEKIAKSLQVEGKVFVDAAYFEGYDSKYAVATIRDSLLRHGAALAESRETAQTIVEIRTGALSIDTESSLLGLPEISLPIPFADMASTPEIALFKQDTTEGVAKFAATAYDRETGKMVSSTGPQYGFSHKADWILMLLVTWNSTDALPEGVEPKPEPWEPWDTWELWE</sequence>
<dbReference type="EMBL" id="CP040820">
    <property type="protein sequence ID" value="QDL94452.1"/>
    <property type="molecule type" value="Genomic_DNA"/>
</dbReference>
<feature type="chain" id="PRO_5022697174" evidence="1">
    <location>
        <begin position="19"/>
        <end position="214"/>
    </location>
</feature>
<keyword evidence="3" id="KW-1185">Reference proteome</keyword>
<evidence type="ECO:0000313" key="3">
    <source>
        <dbReference type="Proteomes" id="UP000305888"/>
    </source>
</evidence>
<name>A0A5B8G567_9RHOB</name>
<accession>A0A5B8G567</accession>
<reference evidence="2 3" key="1">
    <citation type="submission" date="2019-06" db="EMBL/GenBank/DDBJ databases">
        <title>Genome sequence of Rhodobacteraceae bacterium D4M1.</title>
        <authorList>
            <person name="Cao J."/>
        </authorList>
    </citation>
    <scope>NUCLEOTIDE SEQUENCE [LARGE SCALE GENOMIC DNA]</scope>
    <source>
        <strain evidence="2 3">D4M1</strain>
        <plasmid evidence="3">pd4m1b</plasmid>
    </source>
</reference>
<dbReference type="InterPro" id="IPR046596">
    <property type="entry name" value="DUF6655"/>
</dbReference>
<evidence type="ECO:0000256" key="1">
    <source>
        <dbReference type="SAM" id="SignalP"/>
    </source>
</evidence>
<geneLocation type="plasmid" evidence="3">
    <name>pd4m1b</name>
</geneLocation>